<protein>
    <submittedName>
        <fullName evidence="2">CYI 1a</fullName>
    </submittedName>
</protein>
<sequence length="22" mass="2547">MASSRHQMQCTKYNKSLHTHGT</sequence>
<feature type="compositionally biased region" description="Polar residues" evidence="1">
    <location>
        <begin position="1"/>
        <end position="14"/>
    </location>
</feature>
<dbReference type="PIR" id="T01859">
    <property type="entry name" value="T01859"/>
</dbReference>
<name>O22501_TOBAC</name>
<evidence type="ECO:0000313" key="2">
    <source>
        <dbReference type="EMBL" id="AAB71690.1"/>
    </source>
</evidence>
<accession>O22501</accession>
<proteinExistence type="evidence at transcript level"/>
<feature type="region of interest" description="Disordered" evidence="1">
    <location>
        <begin position="1"/>
        <end position="22"/>
    </location>
</feature>
<dbReference type="EMBL" id="AF019202">
    <property type="protein sequence ID" value="AAB71690.1"/>
    <property type="molecule type" value="mRNA"/>
</dbReference>
<reference evidence="2" key="1">
    <citation type="journal article" date="1997" name="Plant J.">
        <title>T-DNA tagging reveals a novel cDNA triggering cytokinin- and auxin-independent protoplast division.</title>
        <authorList>
            <person name="Miklashevichs E."/>
            <person name="Czaja I."/>
            <person name="Cordeiro A."/>
            <person name="Prinsen E."/>
            <person name="Schell J."/>
            <person name="Walden R."/>
        </authorList>
    </citation>
    <scope>NUCLEOTIDE SEQUENCE</scope>
    <source>
        <strain evidence="2">SR1</strain>
    </source>
</reference>
<dbReference type="AlphaFoldDB" id="O22501"/>
<evidence type="ECO:0000256" key="1">
    <source>
        <dbReference type="SAM" id="MobiDB-lite"/>
    </source>
</evidence>
<organism evidence="2">
    <name type="scientific">Nicotiana tabacum</name>
    <name type="common">Common tobacco</name>
    <dbReference type="NCBI Taxonomy" id="4097"/>
    <lineage>
        <taxon>Eukaryota</taxon>
        <taxon>Viridiplantae</taxon>
        <taxon>Streptophyta</taxon>
        <taxon>Embryophyta</taxon>
        <taxon>Tracheophyta</taxon>
        <taxon>Spermatophyta</taxon>
        <taxon>Magnoliopsida</taxon>
        <taxon>eudicotyledons</taxon>
        <taxon>Gunneridae</taxon>
        <taxon>Pentapetalae</taxon>
        <taxon>asterids</taxon>
        <taxon>lamiids</taxon>
        <taxon>Solanales</taxon>
        <taxon>Solanaceae</taxon>
        <taxon>Nicotianoideae</taxon>
        <taxon>Nicotianeae</taxon>
        <taxon>Nicotiana</taxon>
    </lineage>
</organism>